<proteinExistence type="predicted"/>
<evidence type="ECO:0000313" key="1">
    <source>
        <dbReference type="EMBL" id="AZZ52612.1"/>
    </source>
</evidence>
<name>A0A3T0T221_9MICO</name>
<dbReference type="AlphaFoldDB" id="A0A3T0T221"/>
<dbReference type="Proteomes" id="UP000285317">
    <property type="component" value="Chromosome"/>
</dbReference>
<gene>
    <name evidence="1" type="ORF">C1I64_11550</name>
</gene>
<dbReference type="EMBL" id="CP028137">
    <property type="protein sequence ID" value="AZZ52612.1"/>
    <property type="molecule type" value="Genomic_DNA"/>
</dbReference>
<reference evidence="1 2" key="1">
    <citation type="submission" date="2018-03" db="EMBL/GenBank/DDBJ databases">
        <title>Bacteriophage NCPPB3778 and a type I-E CRISPR drive the evolution of the US Biological Select Agent, Rathayibacter toxicus.</title>
        <authorList>
            <person name="Davis E.W.II."/>
            <person name="Tabima J.F."/>
            <person name="Weisberg A.J."/>
            <person name="Dantas Lopes L."/>
            <person name="Wiseman M.S."/>
            <person name="Wiseman M.S."/>
            <person name="Pupko T."/>
            <person name="Belcher M.S."/>
            <person name="Sechler A.J."/>
            <person name="Tancos M.A."/>
            <person name="Schroeder B.K."/>
            <person name="Murray T.D."/>
            <person name="Luster D.G."/>
            <person name="Schneider W.L."/>
            <person name="Rogers E."/>
            <person name="Andreote F.D."/>
            <person name="Grunwald N.J."/>
            <person name="Putnam M.L."/>
            <person name="Chang J.H."/>
        </authorList>
    </citation>
    <scope>NUCLEOTIDE SEQUENCE [LARGE SCALE GENOMIC DNA]</scope>
    <source>
        <strain evidence="1 2">DSM 15932</strain>
    </source>
</reference>
<sequence length="189" mass="20823">MADSGKEWIGLGGNLEVPMAVNISRISDEEWDYYVDASVTFDVASMRYEITTVALHSYRVDGRPTPVTARALRSMLLSKLEAKIFTEGFPIIVGPNQEPGFGQFGWKGLDRVGDDLRGNGPTPQALEAAAAIYCAYFAIRGNPTQKISEAFGLPHRTASHWVKLARERGHLSKDPTKSIDTPKRWIVSG</sequence>
<organism evidence="1 2">
    <name type="scientific">Rathayibacter festucae DSM 15932</name>
    <dbReference type="NCBI Taxonomy" id="1328866"/>
    <lineage>
        <taxon>Bacteria</taxon>
        <taxon>Bacillati</taxon>
        <taxon>Actinomycetota</taxon>
        <taxon>Actinomycetes</taxon>
        <taxon>Micrococcales</taxon>
        <taxon>Microbacteriaceae</taxon>
        <taxon>Rathayibacter</taxon>
    </lineage>
</organism>
<protein>
    <submittedName>
        <fullName evidence="1">Uncharacterized protein</fullName>
    </submittedName>
</protein>
<evidence type="ECO:0000313" key="2">
    <source>
        <dbReference type="Proteomes" id="UP000285317"/>
    </source>
</evidence>
<accession>A0A3T0T221</accession>
<dbReference type="KEGG" id="rfs:C1I64_11550"/>